<evidence type="ECO:0000313" key="2">
    <source>
        <dbReference type="EMBL" id="KAK9135362.1"/>
    </source>
</evidence>
<reference evidence="2 3" key="1">
    <citation type="submission" date="2024-01" db="EMBL/GenBank/DDBJ databases">
        <title>Genome assemblies of Stephania.</title>
        <authorList>
            <person name="Yang L."/>
        </authorList>
    </citation>
    <scope>NUCLEOTIDE SEQUENCE [LARGE SCALE GENOMIC DNA]</scope>
    <source>
        <strain evidence="2">YNDBR</strain>
        <tissue evidence="2">Leaf</tissue>
    </source>
</reference>
<feature type="compositionally biased region" description="Basic residues" evidence="1">
    <location>
        <begin position="111"/>
        <end position="133"/>
    </location>
</feature>
<evidence type="ECO:0000256" key="1">
    <source>
        <dbReference type="SAM" id="MobiDB-lite"/>
    </source>
</evidence>
<dbReference type="Proteomes" id="UP001420932">
    <property type="component" value="Unassembled WGS sequence"/>
</dbReference>
<feature type="compositionally biased region" description="Basic and acidic residues" evidence="1">
    <location>
        <begin position="139"/>
        <end position="161"/>
    </location>
</feature>
<keyword evidence="3" id="KW-1185">Reference proteome</keyword>
<proteinExistence type="predicted"/>
<organism evidence="2 3">
    <name type="scientific">Stephania yunnanensis</name>
    <dbReference type="NCBI Taxonomy" id="152371"/>
    <lineage>
        <taxon>Eukaryota</taxon>
        <taxon>Viridiplantae</taxon>
        <taxon>Streptophyta</taxon>
        <taxon>Embryophyta</taxon>
        <taxon>Tracheophyta</taxon>
        <taxon>Spermatophyta</taxon>
        <taxon>Magnoliopsida</taxon>
        <taxon>Ranunculales</taxon>
        <taxon>Menispermaceae</taxon>
        <taxon>Menispermoideae</taxon>
        <taxon>Cissampelideae</taxon>
        <taxon>Stephania</taxon>
    </lineage>
</organism>
<sequence length="161" mass="17989">MVRRALVVCASEWKPLSNKKETPLPMVDSGKKDDLTSPSFKTLEALLVRKHNGLAVSMEEGYVYVFSSNNTLPYQAVEVLAQELIAVRSWADPRSEDKSHLHGGKSNNKGFKSKKRGKHTKKSDRLGPKRKATIAKSFELTKDPQSEGRGQRKDADAQIPR</sequence>
<name>A0AAP0JM54_9MAGN</name>
<comment type="caution">
    <text evidence="2">The sequence shown here is derived from an EMBL/GenBank/DDBJ whole genome shotgun (WGS) entry which is preliminary data.</text>
</comment>
<feature type="region of interest" description="Disordered" evidence="1">
    <location>
        <begin position="92"/>
        <end position="161"/>
    </location>
</feature>
<gene>
    <name evidence="2" type="ORF">Syun_014692</name>
</gene>
<dbReference type="EMBL" id="JBBNAF010000006">
    <property type="protein sequence ID" value="KAK9135362.1"/>
    <property type="molecule type" value="Genomic_DNA"/>
</dbReference>
<accession>A0AAP0JM54</accession>
<protein>
    <submittedName>
        <fullName evidence="2">Uncharacterized protein</fullName>
    </submittedName>
</protein>
<dbReference type="AlphaFoldDB" id="A0AAP0JM54"/>
<evidence type="ECO:0000313" key="3">
    <source>
        <dbReference type="Proteomes" id="UP001420932"/>
    </source>
</evidence>